<keyword evidence="3" id="KW-1185">Reference proteome</keyword>
<proteinExistence type="predicted"/>
<dbReference type="PANTHER" id="PTHR11439:SF463">
    <property type="entry name" value="REVERSE TRANSCRIPTASE TY1_COPIA-TYPE DOMAIN-CONTAINING PROTEIN"/>
    <property type="match status" value="1"/>
</dbReference>
<evidence type="ECO:0000313" key="3">
    <source>
        <dbReference type="Proteomes" id="UP001152484"/>
    </source>
</evidence>
<evidence type="ECO:0000256" key="1">
    <source>
        <dbReference type="SAM" id="MobiDB-lite"/>
    </source>
</evidence>
<dbReference type="Proteomes" id="UP001152484">
    <property type="component" value="Unassembled WGS sequence"/>
</dbReference>
<dbReference type="PANTHER" id="PTHR11439">
    <property type="entry name" value="GAG-POL-RELATED RETROTRANSPOSON"/>
    <property type="match status" value="1"/>
</dbReference>
<dbReference type="AlphaFoldDB" id="A0A9P1DXI3"/>
<evidence type="ECO:0000313" key="2">
    <source>
        <dbReference type="EMBL" id="CAH9060186.1"/>
    </source>
</evidence>
<dbReference type="OrthoDB" id="1304232at2759"/>
<protein>
    <recommendedName>
        <fullName evidence="4">Reverse transcriptase Ty1/copia-type domain-containing protein</fullName>
    </recommendedName>
</protein>
<reference evidence="2" key="1">
    <citation type="submission" date="2022-07" db="EMBL/GenBank/DDBJ databases">
        <authorList>
            <person name="Macas J."/>
            <person name="Novak P."/>
            <person name="Neumann P."/>
        </authorList>
    </citation>
    <scope>NUCLEOTIDE SEQUENCE</scope>
</reference>
<gene>
    <name evidence="2" type="ORF">CEURO_LOCUS1533</name>
</gene>
<sequence length="110" mass="12570">MFPDHVCLLHKALYGLRQAPRAWYCELRTFLLQSGFQDASPVPTPLSPDAPLSLSDGSSPHDATKYRSVIGALKYLSFTRSDISFVVNKLSQYMHRPTTRHTKTVFYYFL</sequence>
<comment type="caution">
    <text evidence="2">The sequence shown here is derived from an EMBL/GenBank/DDBJ whole genome shotgun (WGS) entry which is preliminary data.</text>
</comment>
<dbReference type="EMBL" id="CAMAPE010000004">
    <property type="protein sequence ID" value="CAH9060186.1"/>
    <property type="molecule type" value="Genomic_DNA"/>
</dbReference>
<feature type="region of interest" description="Disordered" evidence="1">
    <location>
        <begin position="40"/>
        <end position="62"/>
    </location>
</feature>
<accession>A0A9P1DXI3</accession>
<organism evidence="2 3">
    <name type="scientific">Cuscuta europaea</name>
    <name type="common">European dodder</name>
    <dbReference type="NCBI Taxonomy" id="41803"/>
    <lineage>
        <taxon>Eukaryota</taxon>
        <taxon>Viridiplantae</taxon>
        <taxon>Streptophyta</taxon>
        <taxon>Embryophyta</taxon>
        <taxon>Tracheophyta</taxon>
        <taxon>Spermatophyta</taxon>
        <taxon>Magnoliopsida</taxon>
        <taxon>eudicotyledons</taxon>
        <taxon>Gunneridae</taxon>
        <taxon>Pentapetalae</taxon>
        <taxon>asterids</taxon>
        <taxon>lamiids</taxon>
        <taxon>Solanales</taxon>
        <taxon>Convolvulaceae</taxon>
        <taxon>Cuscuteae</taxon>
        <taxon>Cuscuta</taxon>
        <taxon>Cuscuta subgen. Cuscuta</taxon>
    </lineage>
</organism>
<evidence type="ECO:0008006" key="4">
    <source>
        <dbReference type="Google" id="ProtNLM"/>
    </source>
</evidence>
<name>A0A9P1DXI3_CUSEU</name>